<protein>
    <submittedName>
        <fullName evidence="2">Uncharacterized protein</fullName>
    </submittedName>
</protein>
<proteinExistence type="predicted"/>
<sequence>MLNYQEKLANLQEEKSRLTEALEAANYKFFTPLKKVPCDKYIEKSISPVKSEDLNLQGRVTDTIQKINREKKRLDQDCEKIEDYLRQSNTGLFVIVSKFNLAKKNNLELKYQLRKLIKERQILTSSYSKLTGALVRETRLSEKVEKIESQERKNRDKLVSINVLKKMIEHLKIPEPVENPQLNAIINKINKLEEMLKENEKIKRNLKISIEMTQAEVDYKKRNPQNIPPALANKYYREEIKMIELDMAEKSRIIKNLEKQKLCENINYSDSLKEKELLEPKKKNTKSVSCICSYSNLKPEKNGLRNYLGQDKVKKNRNDSSNITGMLRKNGEPTITREVLSALDVYAPGKSITSKIIEFNRGHTRKLSSKS</sequence>
<keyword evidence="1" id="KW-0175">Coiled coil</keyword>
<feature type="coiled-coil region" evidence="1">
    <location>
        <begin position="182"/>
        <end position="212"/>
    </location>
</feature>
<feature type="coiled-coil region" evidence="1">
    <location>
        <begin position="1"/>
        <end position="28"/>
    </location>
</feature>
<evidence type="ECO:0000256" key="1">
    <source>
        <dbReference type="SAM" id="Coils"/>
    </source>
</evidence>
<organism evidence="2 3">
    <name type="scientific">Stentor coeruleus</name>
    <dbReference type="NCBI Taxonomy" id="5963"/>
    <lineage>
        <taxon>Eukaryota</taxon>
        <taxon>Sar</taxon>
        <taxon>Alveolata</taxon>
        <taxon>Ciliophora</taxon>
        <taxon>Postciliodesmatophora</taxon>
        <taxon>Heterotrichea</taxon>
        <taxon>Heterotrichida</taxon>
        <taxon>Stentoridae</taxon>
        <taxon>Stentor</taxon>
    </lineage>
</organism>
<evidence type="ECO:0000313" key="2">
    <source>
        <dbReference type="EMBL" id="OMJ75994.1"/>
    </source>
</evidence>
<reference evidence="2 3" key="1">
    <citation type="submission" date="2016-11" db="EMBL/GenBank/DDBJ databases">
        <title>The macronuclear genome of Stentor coeruleus: a giant cell with tiny introns.</title>
        <authorList>
            <person name="Slabodnick M."/>
            <person name="Ruby J.G."/>
            <person name="Reiff S.B."/>
            <person name="Swart E.C."/>
            <person name="Gosai S."/>
            <person name="Prabakaran S."/>
            <person name="Witkowska E."/>
            <person name="Larue G.E."/>
            <person name="Fisher S."/>
            <person name="Freeman R.M."/>
            <person name="Gunawardena J."/>
            <person name="Chu W."/>
            <person name="Stover N.A."/>
            <person name="Gregory B.D."/>
            <person name="Nowacki M."/>
            <person name="Derisi J."/>
            <person name="Roy S.W."/>
            <person name="Marshall W.F."/>
            <person name="Sood P."/>
        </authorList>
    </citation>
    <scope>NUCLEOTIDE SEQUENCE [LARGE SCALE GENOMIC DNA]</scope>
    <source>
        <strain evidence="2">WM001</strain>
    </source>
</reference>
<evidence type="ECO:0000313" key="3">
    <source>
        <dbReference type="Proteomes" id="UP000187209"/>
    </source>
</evidence>
<dbReference type="Proteomes" id="UP000187209">
    <property type="component" value="Unassembled WGS sequence"/>
</dbReference>
<name>A0A1R2BGY9_9CILI</name>
<comment type="caution">
    <text evidence="2">The sequence shown here is derived from an EMBL/GenBank/DDBJ whole genome shotgun (WGS) entry which is preliminary data.</text>
</comment>
<dbReference type="AlphaFoldDB" id="A0A1R2BGY9"/>
<keyword evidence="3" id="KW-1185">Reference proteome</keyword>
<gene>
    <name evidence="2" type="ORF">SteCoe_24756</name>
</gene>
<accession>A0A1R2BGY9</accession>
<dbReference type="EMBL" id="MPUH01000658">
    <property type="protein sequence ID" value="OMJ75994.1"/>
    <property type="molecule type" value="Genomic_DNA"/>
</dbReference>